<evidence type="ECO:0000313" key="1">
    <source>
        <dbReference type="EMBL" id="GAI52570.1"/>
    </source>
</evidence>
<gene>
    <name evidence="1" type="ORF">S06H3_61437</name>
</gene>
<sequence>EAFLDTKGYHSGDHRDRLRNMVLYDSDLGTIQADYNKLKQDSQDCRYECSIVHTAEEARRFIPLVDHIKSHISQLL</sequence>
<reference evidence="1" key="1">
    <citation type="journal article" date="2014" name="Front. Microbiol.">
        <title>High frequency of phylogenetically diverse reductive dehalogenase-homologous genes in deep subseafloor sedimentary metagenomes.</title>
        <authorList>
            <person name="Kawai M."/>
            <person name="Futagami T."/>
            <person name="Toyoda A."/>
            <person name="Takaki Y."/>
            <person name="Nishi S."/>
            <person name="Hori S."/>
            <person name="Arai W."/>
            <person name="Tsubouchi T."/>
            <person name="Morono Y."/>
            <person name="Uchiyama I."/>
            <person name="Ito T."/>
            <person name="Fujiyama A."/>
            <person name="Inagaki F."/>
            <person name="Takami H."/>
        </authorList>
    </citation>
    <scope>NUCLEOTIDE SEQUENCE</scope>
    <source>
        <strain evidence="1">Expedition CK06-06</strain>
    </source>
</reference>
<comment type="caution">
    <text evidence="1">The sequence shown here is derived from an EMBL/GenBank/DDBJ whole genome shotgun (WGS) entry which is preliminary data.</text>
</comment>
<organism evidence="1">
    <name type="scientific">marine sediment metagenome</name>
    <dbReference type="NCBI Taxonomy" id="412755"/>
    <lineage>
        <taxon>unclassified sequences</taxon>
        <taxon>metagenomes</taxon>
        <taxon>ecological metagenomes</taxon>
    </lineage>
</organism>
<protein>
    <submittedName>
        <fullName evidence="1">Uncharacterized protein</fullName>
    </submittedName>
</protein>
<feature type="non-terminal residue" evidence="1">
    <location>
        <position position="1"/>
    </location>
</feature>
<proteinExistence type="predicted"/>
<dbReference type="AlphaFoldDB" id="X1QNM3"/>
<accession>X1QNM3</accession>
<dbReference type="EMBL" id="BARV01040287">
    <property type="protein sequence ID" value="GAI52570.1"/>
    <property type="molecule type" value="Genomic_DNA"/>
</dbReference>
<name>X1QNM3_9ZZZZ</name>